<dbReference type="Gene3D" id="1.25.40.10">
    <property type="entry name" value="Tetratricopeptide repeat domain"/>
    <property type="match status" value="1"/>
</dbReference>
<dbReference type="EMBL" id="CP012752">
    <property type="protein sequence ID" value="ALG05562.1"/>
    <property type="molecule type" value="Genomic_DNA"/>
</dbReference>
<accession>A0A0N9HUB9</accession>
<gene>
    <name evidence="3" type="ORF">AOZ06_00230</name>
</gene>
<dbReference type="Proteomes" id="UP000063699">
    <property type="component" value="Chromosome"/>
</dbReference>
<dbReference type="InterPro" id="IPR001387">
    <property type="entry name" value="Cro/C1-type_HTH"/>
</dbReference>
<organism evidence="3 4">
    <name type="scientific">Kibdelosporangium phytohabitans</name>
    <dbReference type="NCBI Taxonomy" id="860235"/>
    <lineage>
        <taxon>Bacteria</taxon>
        <taxon>Bacillati</taxon>
        <taxon>Actinomycetota</taxon>
        <taxon>Actinomycetes</taxon>
        <taxon>Pseudonocardiales</taxon>
        <taxon>Pseudonocardiaceae</taxon>
        <taxon>Kibdelosporangium</taxon>
    </lineage>
</organism>
<evidence type="ECO:0000313" key="3">
    <source>
        <dbReference type="EMBL" id="ALG05562.1"/>
    </source>
</evidence>
<reference evidence="3 4" key="1">
    <citation type="submission" date="2015-07" db="EMBL/GenBank/DDBJ databases">
        <title>Genome sequencing of Kibdelosporangium phytohabitans.</title>
        <authorList>
            <person name="Qin S."/>
            <person name="Xing K."/>
        </authorList>
    </citation>
    <scope>NUCLEOTIDE SEQUENCE [LARGE SCALE GENOMIC DNA]</scope>
    <source>
        <strain evidence="3 4">KLBMP1111</strain>
    </source>
</reference>
<protein>
    <submittedName>
        <fullName evidence="3">XRE family transcriptional regulator</fullName>
    </submittedName>
</protein>
<dbReference type="Gene3D" id="1.10.260.40">
    <property type="entry name" value="lambda repressor-like DNA-binding domains"/>
    <property type="match status" value="1"/>
</dbReference>
<dbReference type="PROSITE" id="PS50943">
    <property type="entry name" value="HTH_CROC1"/>
    <property type="match status" value="1"/>
</dbReference>
<name>A0A0N9HUB9_9PSEU</name>
<dbReference type="Pfam" id="PF01381">
    <property type="entry name" value="HTH_3"/>
    <property type="match status" value="1"/>
</dbReference>
<dbReference type="InterPro" id="IPR011990">
    <property type="entry name" value="TPR-like_helical_dom_sf"/>
</dbReference>
<evidence type="ECO:0000256" key="1">
    <source>
        <dbReference type="SAM" id="MobiDB-lite"/>
    </source>
</evidence>
<dbReference type="CDD" id="cd00093">
    <property type="entry name" value="HTH_XRE"/>
    <property type="match status" value="1"/>
</dbReference>
<dbReference type="STRING" id="860235.AOZ06_00230"/>
<proteinExistence type="predicted"/>
<dbReference type="SUPFAM" id="SSF48452">
    <property type="entry name" value="TPR-like"/>
    <property type="match status" value="1"/>
</dbReference>
<keyword evidence="4" id="KW-1185">Reference proteome</keyword>
<dbReference type="KEGG" id="kphy:AOZ06_00230"/>
<dbReference type="InterPro" id="IPR010982">
    <property type="entry name" value="Lambda_DNA-bd_dom_sf"/>
</dbReference>
<feature type="region of interest" description="Disordered" evidence="1">
    <location>
        <begin position="418"/>
        <end position="458"/>
    </location>
</feature>
<feature type="domain" description="HTH cro/C1-type" evidence="2">
    <location>
        <begin position="33"/>
        <end position="87"/>
    </location>
</feature>
<sequence>MNSTGSQGAVVTADVWEKPDMRAALAAREISQVYRLLRKHGISQRQIAAQTGQSQSEVSEILKGRQVMAYDVLARIAAGLGVPRGYMGLAYDEETRVRVVATVDDQTPEEAESVKRRKFLAHAAAVTMGANVFGADSGPWVSNPIQTPAPGRIGMTDVRQVEAATRALRSLDYQYGGGSCRDAVIAQLSWGQQMLGASATDVVKQRLHVALADLHNLAGWTSFDIGLLDSARNHFGKGLELAKEGRSEPLVANILYRMGRVYLHNGAPNDALKIFSLGQIAAQNSGSELAVAVLCANEAWAYAMMGQREQTMKLLGRTRDEFARADLDGAETWVKFFTETDVHAMIGTVHTVLAQEVDTKHTKYAIPALQRAIDAYGDDMARSKTFNLSALATNHLIEGDIDHGSKVGRTAVELAENLTSGRAKDRMRPLKDEADKRRNNSQARELSDALNKYFDTEA</sequence>
<dbReference type="AlphaFoldDB" id="A0A0N9HUB9"/>
<dbReference type="SUPFAM" id="SSF47413">
    <property type="entry name" value="lambda repressor-like DNA-binding domains"/>
    <property type="match status" value="1"/>
</dbReference>
<evidence type="ECO:0000313" key="4">
    <source>
        <dbReference type="Proteomes" id="UP000063699"/>
    </source>
</evidence>
<dbReference type="GO" id="GO:0003677">
    <property type="term" value="F:DNA binding"/>
    <property type="evidence" value="ECO:0007669"/>
    <property type="project" value="InterPro"/>
</dbReference>
<feature type="compositionally biased region" description="Basic and acidic residues" evidence="1">
    <location>
        <begin position="422"/>
        <end position="438"/>
    </location>
</feature>
<dbReference type="SMART" id="SM00530">
    <property type="entry name" value="HTH_XRE"/>
    <property type="match status" value="1"/>
</dbReference>
<evidence type="ECO:0000259" key="2">
    <source>
        <dbReference type="PROSITE" id="PS50943"/>
    </source>
</evidence>